<keyword evidence="2" id="KW-1185">Reference proteome</keyword>
<reference evidence="1" key="3">
    <citation type="submission" date="2021-05" db="UniProtKB">
        <authorList>
            <consortium name="EnsemblPlants"/>
        </authorList>
    </citation>
    <scope>IDENTIFICATION</scope>
    <source>
        <strain evidence="1">cv. B73</strain>
    </source>
</reference>
<proteinExistence type="predicted"/>
<evidence type="ECO:0000313" key="1">
    <source>
        <dbReference type="EnsemblPlants" id="Zm00001eb268430_P001"/>
    </source>
</evidence>
<reference evidence="1" key="2">
    <citation type="submission" date="2019-07" db="EMBL/GenBank/DDBJ databases">
        <authorList>
            <person name="Seetharam A."/>
            <person name="Woodhouse M."/>
            <person name="Cannon E."/>
        </authorList>
    </citation>
    <scope>NUCLEOTIDE SEQUENCE [LARGE SCALE GENOMIC DNA]</scope>
    <source>
        <strain evidence="1">cv. B73</strain>
    </source>
</reference>
<evidence type="ECO:0000313" key="2">
    <source>
        <dbReference type="Proteomes" id="UP000007305"/>
    </source>
</evidence>
<dbReference type="AlphaFoldDB" id="A0A804PS60"/>
<accession>A0A804PS60</accession>
<protein>
    <submittedName>
        <fullName evidence="1">Uncharacterized protein</fullName>
    </submittedName>
</protein>
<dbReference type="EnsemblPlants" id="Zm00001eb268430_T001">
    <property type="protein sequence ID" value="Zm00001eb268430_P001"/>
    <property type="gene ID" value="Zm00001eb268430"/>
</dbReference>
<sequence>MEEASSNNVDGGGDVRSVELQATPVMPFSKPYPTNPSNSKAIGFALGAPEMELRVSMEMHVAELSQVSIHCVCARAFIWHRVLPFHGES</sequence>
<reference evidence="2" key="1">
    <citation type="journal article" date="2009" name="Science">
        <title>The B73 maize genome: complexity, diversity, and dynamics.</title>
        <authorList>
            <person name="Schnable P.S."/>
            <person name="Ware D."/>
            <person name="Fulton R.S."/>
            <person name="Stein J.C."/>
            <person name="Wei F."/>
            <person name="Pasternak S."/>
            <person name="Liang C."/>
            <person name="Zhang J."/>
            <person name="Fulton L."/>
            <person name="Graves T.A."/>
            <person name="Minx P."/>
            <person name="Reily A.D."/>
            <person name="Courtney L."/>
            <person name="Kruchowski S.S."/>
            <person name="Tomlinson C."/>
            <person name="Strong C."/>
            <person name="Delehaunty K."/>
            <person name="Fronick C."/>
            <person name="Courtney B."/>
            <person name="Rock S.M."/>
            <person name="Belter E."/>
            <person name="Du F."/>
            <person name="Kim K."/>
            <person name="Abbott R.M."/>
            <person name="Cotton M."/>
            <person name="Levy A."/>
            <person name="Marchetto P."/>
            <person name="Ochoa K."/>
            <person name="Jackson S.M."/>
            <person name="Gillam B."/>
            <person name="Chen W."/>
            <person name="Yan L."/>
            <person name="Higginbotham J."/>
            <person name="Cardenas M."/>
            <person name="Waligorski J."/>
            <person name="Applebaum E."/>
            <person name="Phelps L."/>
            <person name="Falcone J."/>
            <person name="Kanchi K."/>
            <person name="Thane T."/>
            <person name="Scimone A."/>
            <person name="Thane N."/>
            <person name="Henke J."/>
            <person name="Wang T."/>
            <person name="Ruppert J."/>
            <person name="Shah N."/>
            <person name="Rotter K."/>
            <person name="Hodges J."/>
            <person name="Ingenthron E."/>
            <person name="Cordes M."/>
            <person name="Kohlberg S."/>
            <person name="Sgro J."/>
            <person name="Delgado B."/>
            <person name="Mead K."/>
            <person name="Chinwalla A."/>
            <person name="Leonard S."/>
            <person name="Crouse K."/>
            <person name="Collura K."/>
            <person name="Kudrna D."/>
            <person name="Currie J."/>
            <person name="He R."/>
            <person name="Angelova A."/>
            <person name="Rajasekar S."/>
            <person name="Mueller T."/>
            <person name="Lomeli R."/>
            <person name="Scara G."/>
            <person name="Ko A."/>
            <person name="Delaney K."/>
            <person name="Wissotski M."/>
            <person name="Lopez G."/>
            <person name="Campos D."/>
            <person name="Braidotti M."/>
            <person name="Ashley E."/>
            <person name="Golser W."/>
            <person name="Kim H."/>
            <person name="Lee S."/>
            <person name="Lin J."/>
            <person name="Dujmic Z."/>
            <person name="Kim W."/>
            <person name="Talag J."/>
            <person name="Zuccolo A."/>
            <person name="Fan C."/>
            <person name="Sebastian A."/>
            <person name="Kramer M."/>
            <person name="Spiegel L."/>
            <person name="Nascimento L."/>
            <person name="Zutavern T."/>
            <person name="Miller B."/>
            <person name="Ambroise C."/>
            <person name="Muller S."/>
            <person name="Spooner W."/>
            <person name="Narechania A."/>
            <person name="Ren L."/>
            <person name="Wei S."/>
            <person name="Kumari S."/>
            <person name="Faga B."/>
            <person name="Levy M.J."/>
            <person name="McMahan L."/>
            <person name="Van Buren P."/>
            <person name="Vaughn M.W."/>
            <person name="Ying K."/>
            <person name="Yeh C.-T."/>
            <person name="Emrich S.J."/>
            <person name="Jia Y."/>
            <person name="Kalyanaraman A."/>
            <person name="Hsia A.-P."/>
            <person name="Barbazuk W.B."/>
            <person name="Baucom R.S."/>
            <person name="Brutnell T.P."/>
            <person name="Carpita N.C."/>
            <person name="Chaparro C."/>
            <person name="Chia J.-M."/>
            <person name="Deragon J.-M."/>
            <person name="Estill J.C."/>
            <person name="Fu Y."/>
            <person name="Jeddeloh J.A."/>
            <person name="Han Y."/>
            <person name="Lee H."/>
            <person name="Li P."/>
            <person name="Lisch D.R."/>
            <person name="Liu S."/>
            <person name="Liu Z."/>
            <person name="Nagel D.H."/>
            <person name="McCann M.C."/>
            <person name="SanMiguel P."/>
            <person name="Myers A.M."/>
            <person name="Nettleton D."/>
            <person name="Nguyen J."/>
            <person name="Penning B.W."/>
            <person name="Ponnala L."/>
            <person name="Schneider K.L."/>
            <person name="Schwartz D.C."/>
            <person name="Sharma A."/>
            <person name="Soderlund C."/>
            <person name="Springer N.M."/>
            <person name="Sun Q."/>
            <person name="Wang H."/>
            <person name="Waterman M."/>
            <person name="Westerman R."/>
            <person name="Wolfgruber T.K."/>
            <person name="Yang L."/>
            <person name="Yu Y."/>
            <person name="Zhang L."/>
            <person name="Zhou S."/>
            <person name="Zhu Q."/>
            <person name="Bennetzen J.L."/>
            <person name="Dawe R.K."/>
            <person name="Jiang J."/>
            <person name="Jiang N."/>
            <person name="Presting G.G."/>
            <person name="Wessler S.R."/>
            <person name="Aluru S."/>
            <person name="Martienssen R.A."/>
            <person name="Clifton S.W."/>
            <person name="McCombie W.R."/>
            <person name="Wing R.A."/>
            <person name="Wilson R.K."/>
        </authorList>
    </citation>
    <scope>NUCLEOTIDE SEQUENCE [LARGE SCALE GENOMIC DNA]</scope>
    <source>
        <strain evidence="2">cv. B73</strain>
    </source>
</reference>
<dbReference type="InParanoid" id="A0A804PS60"/>
<dbReference type="Proteomes" id="UP000007305">
    <property type="component" value="Chromosome 6"/>
</dbReference>
<dbReference type="Gramene" id="Zm00001eb268430_T001">
    <property type="protein sequence ID" value="Zm00001eb268430_P001"/>
    <property type="gene ID" value="Zm00001eb268430"/>
</dbReference>
<organism evidence="1 2">
    <name type="scientific">Zea mays</name>
    <name type="common">Maize</name>
    <dbReference type="NCBI Taxonomy" id="4577"/>
    <lineage>
        <taxon>Eukaryota</taxon>
        <taxon>Viridiplantae</taxon>
        <taxon>Streptophyta</taxon>
        <taxon>Embryophyta</taxon>
        <taxon>Tracheophyta</taxon>
        <taxon>Spermatophyta</taxon>
        <taxon>Magnoliopsida</taxon>
        <taxon>Liliopsida</taxon>
        <taxon>Poales</taxon>
        <taxon>Poaceae</taxon>
        <taxon>PACMAD clade</taxon>
        <taxon>Panicoideae</taxon>
        <taxon>Andropogonodae</taxon>
        <taxon>Andropogoneae</taxon>
        <taxon>Tripsacinae</taxon>
        <taxon>Zea</taxon>
    </lineage>
</organism>
<name>A0A804PS60_MAIZE</name>